<sequence length="129" mass="14194">MPQQDTNDFLAAFAIGTALGVGATLLLRPRPKSARERLMRELKPTRGARGARRAAPPMPADAVRVRRTAEVEEAEVLAEEVISVGRELLDEFREEVQRILADARDQLRGATEGMDDDLDAEADDLDGVR</sequence>
<accession>A0A6J4KAL6</accession>
<feature type="region of interest" description="Disordered" evidence="1">
    <location>
        <begin position="41"/>
        <end position="61"/>
    </location>
</feature>
<keyword evidence="2" id="KW-0472">Membrane</keyword>
<feature type="transmembrane region" description="Helical" evidence="2">
    <location>
        <begin position="6"/>
        <end position="27"/>
    </location>
</feature>
<protein>
    <recommendedName>
        <fullName evidence="4">YtxH domain-containing protein</fullName>
    </recommendedName>
</protein>
<proteinExistence type="predicted"/>
<keyword evidence="2" id="KW-0812">Transmembrane</keyword>
<keyword evidence="2" id="KW-1133">Transmembrane helix</keyword>
<gene>
    <name evidence="3" type="ORF">AVDCRST_MAG68-318</name>
</gene>
<organism evidence="3">
    <name type="scientific">uncultured Gemmatimonadota bacterium</name>
    <dbReference type="NCBI Taxonomy" id="203437"/>
    <lineage>
        <taxon>Bacteria</taxon>
        <taxon>Pseudomonadati</taxon>
        <taxon>Gemmatimonadota</taxon>
        <taxon>environmental samples</taxon>
    </lineage>
</organism>
<evidence type="ECO:0000313" key="3">
    <source>
        <dbReference type="EMBL" id="CAA9299823.1"/>
    </source>
</evidence>
<dbReference type="AlphaFoldDB" id="A0A6J4KAL6"/>
<evidence type="ECO:0000256" key="2">
    <source>
        <dbReference type="SAM" id="Phobius"/>
    </source>
</evidence>
<name>A0A6J4KAL6_9BACT</name>
<evidence type="ECO:0000256" key="1">
    <source>
        <dbReference type="SAM" id="MobiDB-lite"/>
    </source>
</evidence>
<feature type="region of interest" description="Disordered" evidence="1">
    <location>
        <begin position="106"/>
        <end position="129"/>
    </location>
</feature>
<feature type="compositionally biased region" description="Acidic residues" evidence="1">
    <location>
        <begin position="113"/>
        <end position="129"/>
    </location>
</feature>
<evidence type="ECO:0008006" key="4">
    <source>
        <dbReference type="Google" id="ProtNLM"/>
    </source>
</evidence>
<reference evidence="3" key="1">
    <citation type="submission" date="2020-02" db="EMBL/GenBank/DDBJ databases">
        <authorList>
            <person name="Meier V. D."/>
        </authorList>
    </citation>
    <scope>NUCLEOTIDE SEQUENCE</scope>
    <source>
        <strain evidence="3">AVDCRST_MAG68</strain>
    </source>
</reference>
<dbReference type="EMBL" id="CADCTW010000022">
    <property type="protein sequence ID" value="CAA9299823.1"/>
    <property type="molecule type" value="Genomic_DNA"/>
</dbReference>